<sequence length="256" mass="29731">MNKLGKIIKALKISESREFNNSIKIDDFSKYKTTPYSVWPIQWKKIYYKAYPRMGQVLLPNPTKTKWSLDNALKQRESKRTFTKKNIKINDFSDLMFYSGGLKKLALKNTKEKRFYPSAGARYPLEIYPFVFKVDNLMSAIYHYHIKSHSLEKIYNRSFFNTTMEQFNQPWIRKASVLLIISSIFDRTEEKYGDRGLRHIYTEYGHYAQNVSLIATELGLGACSIGGFIDDGLNRLLDFDKIDESVIGVIALGTVK</sequence>
<dbReference type="Proteomes" id="UP000178429">
    <property type="component" value="Unassembled WGS sequence"/>
</dbReference>
<dbReference type="PANTHER" id="PTHR43745">
    <property type="entry name" value="NITROREDUCTASE MJ1384-RELATED"/>
    <property type="match status" value="1"/>
</dbReference>
<evidence type="ECO:0000259" key="1">
    <source>
        <dbReference type="Pfam" id="PF00881"/>
    </source>
</evidence>
<evidence type="ECO:0000313" key="3">
    <source>
        <dbReference type="Proteomes" id="UP000178429"/>
    </source>
</evidence>
<dbReference type="EMBL" id="MGHL01000004">
    <property type="protein sequence ID" value="OGM70499.1"/>
    <property type="molecule type" value="Genomic_DNA"/>
</dbReference>
<dbReference type="SUPFAM" id="SSF55469">
    <property type="entry name" value="FMN-dependent nitroreductase-like"/>
    <property type="match status" value="1"/>
</dbReference>
<proteinExistence type="predicted"/>
<dbReference type="NCBIfam" id="TIGR03605">
    <property type="entry name" value="antibiot_sagB"/>
    <property type="match status" value="1"/>
</dbReference>
<gene>
    <name evidence="2" type="ORF">A2975_01835</name>
</gene>
<feature type="domain" description="Nitroreductase" evidence="1">
    <location>
        <begin position="73"/>
        <end position="253"/>
    </location>
</feature>
<dbReference type="CDD" id="cd02142">
    <property type="entry name" value="McbC_SagB-like_oxidoreductase"/>
    <property type="match status" value="1"/>
</dbReference>
<dbReference type="InterPro" id="IPR029479">
    <property type="entry name" value="Nitroreductase"/>
</dbReference>
<evidence type="ECO:0000313" key="2">
    <source>
        <dbReference type="EMBL" id="OGM70499.1"/>
    </source>
</evidence>
<dbReference type="InterPro" id="IPR020051">
    <property type="entry name" value="SagB-type_dehydrogenase"/>
</dbReference>
<name>A0A1F8C3R3_9BACT</name>
<dbReference type="InterPro" id="IPR052544">
    <property type="entry name" value="Bacteriocin_Proc_Enz"/>
</dbReference>
<dbReference type="GO" id="GO:0016491">
    <property type="term" value="F:oxidoreductase activity"/>
    <property type="evidence" value="ECO:0007669"/>
    <property type="project" value="InterPro"/>
</dbReference>
<protein>
    <recommendedName>
        <fullName evidence="1">Nitroreductase domain-containing protein</fullName>
    </recommendedName>
</protein>
<accession>A0A1F8C3R3</accession>
<dbReference type="Pfam" id="PF00881">
    <property type="entry name" value="Nitroreductase"/>
    <property type="match status" value="1"/>
</dbReference>
<reference evidence="2 3" key="1">
    <citation type="journal article" date="2016" name="Nat. Commun.">
        <title>Thousands of microbial genomes shed light on interconnected biogeochemical processes in an aquifer system.</title>
        <authorList>
            <person name="Anantharaman K."/>
            <person name="Brown C.T."/>
            <person name="Hug L.A."/>
            <person name="Sharon I."/>
            <person name="Castelle C.J."/>
            <person name="Probst A.J."/>
            <person name="Thomas B.C."/>
            <person name="Singh A."/>
            <person name="Wilkins M.J."/>
            <person name="Karaoz U."/>
            <person name="Brodie E.L."/>
            <person name="Williams K.H."/>
            <person name="Hubbard S.S."/>
            <person name="Banfield J.F."/>
        </authorList>
    </citation>
    <scope>NUCLEOTIDE SEQUENCE [LARGE SCALE GENOMIC DNA]</scope>
</reference>
<dbReference type="STRING" id="1802525.A2975_01835"/>
<dbReference type="Gene3D" id="3.40.109.10">
    <property type="entry name" value="NADH Oxidase"/>
    <property type="match status" value="1"/>
</dbReference>
<dbReference type="PANTHER" id="PTHR43745:SF2">
    <property type="entry name" value="NITROREDUCTASE MJ1384-RELATED"/>
    <property type="match status" value="1"/>
</dbReference>
<dbReference type="InterPro" id="IPR000415">
    <property type="entry name" value="Nitroreductase-like"/>
</dbReference>
<organism evidence="2 3">
    <name type="scientific">Candidatus Woesebacteria bacterium RIFCSPLOWO2_01_FULL_44_14</name>
    <dbReference type="NCBI Taxonomy" id="1802525"/>
    <lineage>
        <taxon>Bacteria</taxon>
        <taxon>Candidatus Woeseibacteriota</taxon>
    </lineage>
</organism>
<dbReference type="AlphaFoldDB" id="A0A1F8C3R3"/>
<comment type="caution">
    <text evidence="2">The sequence shown here is derived from an EMBL/GenBank/DDBJ whole genome shotgun (WGS) entry which is preliminary data.</text>
</comment>